<proteinExistence type="predicted"/>
<dbReference type="AlphaFoldDB" id="A0AAN0RGD9"/>
<evidence type="ECO:0000313" key="1">
    <source>
        <dbReference type="EMBL" id="AII85655.1"/>
    </source>
</evidence>
<protein>
    <submittedName>
        <fullName evidence="1">Uncharacterized protein</fullName>
    </submittedName>
</protein>
<evidence type="ECO:0000313" key="2">
    <source>
        <dbReference type="Proteomes" id="UP000028680"/>
    </source>
</evidence>
<dbReference type="KEGG" id="ptp:RCA23_c00850"/>
<reference evidence="1 2" key="1">
    <citation type="journal article" date="2014" name="ISME J.">
        <title>Adaptation of an abundant Roseobacter RCA organism to pelagic systems revealed by genomic and transcriptomic analyses.</title>
        <authorList>
            <person name="Voget S."/>
            <person name="Wemheuer B."/>
            <person name="Brinkhoff T."/>
            <person name="Vollmers J."/>
            <person name="Dietrich S."/>
            <person name="Giebel H.A."/>
            <person name="Beardsley C."/>
            <person name="Sardemann C."/>
            <person name="Bakenhus I."/>
            <person name="Billerbeck S."/>
            <person name="Daniel R."/>
            <person name="Simon M."/>
        </authorList>
    </citation>
    <scope>NUCLEOTIDE SEQUENCE [LARGE SCALE GENOMIC DNA]</scope>
    <source>
        <strain evidence="1 2">RCA23</strain>
    </source>
</reference>
<accession>A0AAN0RGD9</accession>
<organism evidence="1 2">
    <name type="scientific">Planktomarina temperata RCA23</name>
    <dbReference type="NCBI Taxonomy" id="666509"/>
    <lineage>
        <taxon>Bacteria</taxon>
        <taxon>Pseudomonadati</taxon>
        <taxon>Pseudomonadota</taxon>
        <taxon>Alphaproteobacteria</taxon>
        <taxon>Rhodobacterales</taxon>
        <taxon>Paracoccaceae</taxon>
        <taxon>Planktomarina</taxon>
    </lineage>
</organism>
<dbReference type="EMBL" id="CP003984">
    <property type="protein sequence ID" value="AII85655.1"/>
    <property type="molecule type" value="Genomic_DNA"/>
</dbReference>
<gene>
    <name evidence="1" type="ORF">RCA23_c00850</name>
</gene>
<keyword evidence="2" id="KW-1185">Reference proteome</keyword>
<dbReference type="RefSeq" id="WP_044048520.1">
    <property type="nucleotide sequence ID" value="NZ_CP003984.1"/>
</dbReference>
<sequence>MNVFRLLEFAADRLTTNDALYHEQADTVLGILRSAGVLPHKRSSLNGSLHKSVAAMIVQAYDTDTTIDVAIRRAGDWHHYGYSTKIIEYLDAAVEQGLLVSQTGKAKGALALGEIIEAYLDETHLTLA</sequence>
<dbReference type="Proteomes" id="UP000028680">
    <property type="component" value="Chromosome"/>
</dbReference>
<name>A0AAN0RGD9_9RHOB</name>